<evidence type="ECO:0000256" key="1">
    <source>
        <dbReference type="SAM" id="SignalP"/>
    </source>
</evidence>
<reference evidence="2 3" key="1">
    <citation type="submission" date="2016-04" db="EMBL/GenBank/DDBJ databases">
        <title>Evolutionary innovation and constraint leading to complex multicellularity in the Ascomycota.</title>
        <authorList>
            <person name="Cisse O."/>
            <person name="Nguyen A."/>
            <person name="Hewitt D.A."/>
            <person name="Jedd G."/>
            <person name="Stajich J.E."/>
        </authorList>
    </citation>
    <scope>NUCLEOTIDE SEQUENCE [LARGE SCALE GENOMIC DNA]</scope>
    <source>
        <strain evidence="2 3">DAH-3</strain>
    </source>
</reference>
<gene>
    <name evidence="2" type="ORF">NEOLI_005066</name>
</gene>
<protein>
    <submittedName>
        <fullName evidence="2">Uncharacterized protein</fullName>
    </submittedName>
</protein>
<comment type="caution">
    <text evidence="2">The sequence shown here is derived from an EMBL/GenBank/DDBJ whole genome shotgun (WGS) entry which is preliminary data.</text>
</comment>
<feature type="chain" id="PRO_5012414311" evidence="1">
    <location>
        <begin position="17"/>
        <end position="170"/>
    </location>
</feature>
<dbReference type="EMBL" id="LXFE01001671">
    <property type="protein sequence ID" value="OLL23408.1"/>
    <property type="molecule type" value="Genomic_DNA"/>
</dbReference>
<proteinExistence type="predicted"/>
<keyword evidence="1" id="KW-0732">Signal</keyword>
<dbReference type="AlphaFoldDB" id="A0A1U7LL99"/>
<evidence type="ECO:0000313" key="2">
    <source>
        <dbReference type="EMBL" id="OLL23408.1"/>
    </source>
</evidence>
<evidence type="ECO:0000313" key="3">
    <source>
        <dbReference type="Proteomes" id="UP000186594"/>
    </source>
</evidence>
<sequence length="170" mass="18262">MMFFIVLAAFAFVAFAQTTFNLRATDVNTGNTSPLAFYYEQHDDTHDVQGLISTGQSSDPEIQFATANGVLTTSGTTPILQAFFASVDGSGPGQYLNSGLFQILFTQADPNSNSTPTTDSFSVVGGNVLGYKQTTTFVLISDVIYYREEGNCPANVPNCSLVHLEVISCE</sequence>
<keyword evidence="3" id="KW-1185">Reference proteome</keyword>
<dbReference type="Proteomes" id="UP000186594">
    <property type="component" value="Unassembled WGS sequence"/>
</dbReference>
<feature type="signal peptide" evidence="1">
    <location>
        <begin position="1"/>
        <end position="16"/>
    </location>
</feature>
<name>A0A1U7LL99_NEOID</name>
<organism evidence="2 3">
    <name type="scientific">Neolecta irregularis (strain DAH-3)</name>
    <dbReference type="NCBI Taxonomy" id="1198029"/>
    <lineage>
        <taxon>Eukaryota</taxon>
        <taxon>Fungi</taxon>
        <taxon>Dikarya</taxon>
        <taxon>Ascomycota</taxon>
        <taxon>Taphrinomycotina</taxon>
        <taxon>Neolectales</taxon>
        <taxon>Neolectaceae</taxon>
        <taxon>Neolecta</taxon>
    </lineage>
</organism>
<accession>A0A1U7LL99</accession>